<dbReference type="PRINTS" id="PR00455">
    <property type="entry name" value="HTHTETR"/>
</dbReference>
<name>A0ABT5GID6_9MICO</name>
<keyword evidence="4" id="KW-0804">Transcription</keyword>
<dbReference type="InterPro" id="IPR050109">
    <property type="entry name" value="HTH-type_TetR-like_transc_reg"/>
</dbReference>
<dbReference type="InterPro" id="IPR001647">
    <property type="entry name" value="HTH_TetR"/>
</dbReference>
<dbReference type="InterPro" id="IPR036271">
    <property type="entry name" value="Tet_transcr_reg_TetR-rel_C_sf"/>
</dbReference>
<dbReference type="Proteomes" id="UP001150259">
    <property type="component" value="Unassembled WGS sequence"/>
</dbReference>
<protein>
    <submittedName>
        <fullName evidence="7">TetR/AcrR family transcriptional regulator</fullName>
    </submittedName>
</protein>
<dbReference type="InterPro" id="IPR009057">
    <property type="entry name" value="Homeodomain-like_sf"/>
</dbReference>
<dbReference type="PANTHER" id="PTHR30055">
    <property type="entry name" value="HTH-TYPE TRANSCRIPTIONAL REGULATOR RUTR"/>
    <property type="match status" value="1"/>
</dbReference>
<dbReference type="RefSeq" id="WP_272462531.1">
    <property type="nucleotide sequence ID" value="NZ_JAPFQL010000048.1"/>
</dbReference>
<evidence type="ECO:0000259" key="6">
    <source>
        <dbReference type="PROSITE" id="PS50977"/>
    </source>
</evidence>
<proteinExistence type="predicted"/>
<keyword evidence="8" id="KW-1185">Reference proteome</keyword>
<evidence type="ECO:0000256" key="3">
    <source>
        <dbReference type="ARBA" id="ARBA00023125"/>
    </source>
</evidence>
<feature type="domain" description="HTH tetR-type" evidence="6">
    <location>
        <begin position="21"/>
        <end position="81"/>
    </location>
</feature>
<accession>A0ABT5GID6</accession>
<evidence type="ECO:0000256" key="2">
    <source>
        <dbReference type="ARBA" id="ARBA00023015"/>
    </source>
</evidence>
<keyword evidence="1" id="KW-0678">Repressor</keyword>
<dbReference type="SUPFAM" id="SSF48498">
    <property type="entry name" value="Tetracyclin repressor-like, C-terminal domain"/>
    <property type="match status" value="1"/>
</dbReference>
<evidence type="ECO:0000256" key="1">
    <source>
        <dbReference type="ARBA" id="ARBA00022491"/>
    </source>
</evidence>
<evidence type="ECO:0000256" key="4">
    <source>
        <dbReference type="ARBA" id="ARBA00023163"/>
    </source>
</evidence>
<gene>
    <name evidence="7" type="ORF">OO014_11865</name>
</gene>
<dbReference type="Pfam" id="PF13977">
    <property type="entry name" value="TetR_C_6"/>
    <property type="match status" value="1"/>
</dbReference>
<comment type="caution">
    <text evidence="7">The sequence shown here is derived from an EMBL/GenBank/DDBJ whole genome shotgun (WGS) entry which is preliminary data.</text>
</comment>
<dbReference type="InterPro" id="IPR039538">
    <property type="entry name" value="BetI_C"/>
</dbReference>
<dbReference type="Gene3D" id="1.10.357.10">
    <property type="entry name" value="Tetracycline Repressor, domain 2"/>
    <property type="match status" value="1"/>
</dbReference>
<evidence type="ECO:0000313" key="7">
    <source>
        <dbReference type="EMBL" id="MDC5697957.1"/>
    </source>
</evidence>
<keyword evidence="2" id="KW-0805">Transcription regulation</keyword>
<sequence length="215" mass="23735">MEVSSSAAAAGSLARRRRRAGRSKGEILRAAANVIAERGAEATRFIDVSEASGVPVSTLQYYFGNREDLLHAAFGHVAEEELEAMTAALRDSDDPWEQLRRLLRIGVAQGDRIDPVWRTWVEYWRTAIRDDDVREDARAVYRRWRGLVEQVVRSGVESGRFRSDVDPALAAFQLTALVDGIAVPIVLEDSYLTGGGEAPAEIVIDVAGRLLDVTR</sequence>
<dbReference type="Pfam" id="PF00440">
    <property type="entry name" value="TetR_N"/>
    <property type="match status" value="1"/>
</dbReference>
<reference evidence="7 8" key="1">
    <citation type="submission" date="2022-11" db="EMBL/GenBank/DDBJ databases">
        <title>Anaerobic phenanthrene biodegradation by a DNRA strain PheN6.</title>
        <authorList>
            <person name="Zhang Z."/>
        </authorList>
    </citation>
    <scope>NUCLEOTIDE SEQUENCE [LARGE SCALE GENOMIC DNA]</scope>
    <source>
        <strain evidence="7 8">PheN6</strain>
    </source>
</reference>
<organism evidence="7 8">
    <name type="scientific">Intrasporangium calvum</name>
    <dbReference type="NCBI Taxonomy" id="53358"/>
    <lineage>
        <taxon>Bacteria</taxon>
        <taxon>Bacillati</taxon>
        <taxon>Actinomycetota</taxon>
        <taxon>Actinomycetes</taxon>
        <taxon>Micrococcales</taxon>
        <taxon>Intrasporangiaceae</taxon>
        <taxon>Intrasporangium</taxon>
    </lineage>
</organism>
<keyword evidence="3 5" id="KW-0238">DNA-binding</keyword>
<dbReference type="SUPFAM" id="SSF46689">
    <property type="entry name" value="Homeodomain-like"/>
    <property type="match status" value="1"/>
</dbReference>
<evidence type="ECO:0000313" key="8">
    <source>
        <dbReference type="Proteomes" id="UP001150259"/>
    </source>
</evidence>
<dbReference type="PROSITE" id="PS50977">
    <property type="entry name" value="HTH_TETR_2"/>
    <property type="match status" value="1"/>
</dbReference>
<evidence type="ECO:0000256" key="5">
    <source>
        <dbReference type="PROSITE-ProRule" id="PRU00335"/>
    </source>
</evidence>
<dbReference type="EMBL" id="JAPFQL010000048">
    <property type="protein sequence ID" value="MDC5697957.1"/>
    <property type="molecule type" value="Genomic_DNA"/>
</dbReference>
<feature type="DNA-binding region" description="H-T-H motif" evidence="5">
    <location>
        <begin position="44"/>
        <end position="63"/>
    </location>
</feature>
<dbReference type="PANTHER" id="PTHR30055:SF238">
    <property type="entry name" value="MYCOFACTOCIN BIOSYNTHESIS TRANSCRIPTIONAL REGULATOR MFTR-RELATED"/>
    <property type="match status" value="1"/>
</dbReference>